<feature type="region of interest" description="Disordered" evidence="1">
    <location>
        <begin position="1"/>
        <end position="110"/>
    </location>
</feature>
<dbReference type="Proteomes" id="UP000054498">
    <property type="component" value="Unassembled WGS sequence"/>
</dbReference>
<name>A0A0D2LRP8_9CHLO</name>
<dbReference type="RefSeq" id="XP_013891581.1">
    <property type="nucleotide sequence ID" value="XM_014036127.1"/>
</dbReference>
<reference evidence="2 3" key="1">
    <citation type="journal article" date="2013" name="BMC Genomics">
        <title>Reconstruction of the lipid metabolism for the microalga Monoraphidium neglectum from its genome sequence reveals characteristics suitable for biofuel production.</title>
        <authorList>
            <person name="Bogen C."/>
            <person name="Al-Dilaimi A."/>
            <person name="Albersmeier A."/>
            <person name="Wichmann J."/>
            <person name="Grundmann M."/>
            <person name="Rupp O."/>
            <person name="Lauersen K.J."/>
            <person name="Blifernez-Klassen O."/>
            <person name="Kalinowski J."/>
            <person name="Goesmann A."/>
            <person name="Mussgnug J.H."/>
            <person name="Kruse O."/>
        </authorList>
    </citation>
    <scope>NUCLEOTIDE SEQUENCE [LARGE SCALE GENOMIC DNA]</scope>
    <source>
        <strain evidence="2 3">SAG 48.87</strain>
    </source>
</reference>
<proteinExistence type="predicted"/>
<dbReference type="GeneID" id="25733059"/>
<dbReference type="EMBL" id="KK105509">
    <property type="protein sequence ID" value="KIY92561.1"/>
    <property type="molecule type" value="Genomic_DNA"/>
</dbReference>
<accession>A0A0D2LRP8</accession>
<keyword evidence="3" id="KW-1185">Reference proteome</keyword>
<sequence>MERMKAAYALHKQEHEAAGGGGGNSDGSPAAASAAGPSAGAKRAPKASAAKPAASTAPAKKQRTVKDMLSQANGRQHNGALQANGVARAEEEPPHVVPGGAPGPGPAIRS</sequence>
<protein>
    <submittedName>
        <fullName evidence="2">Uncharacterized protein</fullName>
    </submittedName>
</protein>
<dbReference type="KEGG" id="mng:MNEG_15401"/>
<evidence type="ECO:0000256" key="1">
    <source>
        <dbReference type="SAM" id="MobiDB-lite"/>
    </source>
</evidence>
<gene>
    <name evidence="2" type="ORF">MNEG_15401</name>
</gene>
<dbReference type="AlphaFoldDB" id="A0A0D2LRP8"/>
<feature type="compositionally biased region" description="Pro residues" evidence="1">
    <location>
        <begin position="101"/>
        <end position="110"/>
    </location>
</feature>
<organism evidence="2 3">
    <name type="scientific">Monoraphidium neglectum</name>
    <dbReference type="NCBI Taxonomy" id="145388"/>
    <lineage>
        <taxon>Eukaryota</taxon>
        <taxon>Viridiplantae</taxon>
        <taxon>Chlorophyta</taxon>
        <taxon>core chlorophytes</taxon>
        <taxon>Chlorophyceae</taxon>
        <taxon>CS clade</taxon>
        <taxon>Sphaeropleales</taxon>
        <taxon>Selenastraceae</taxon>
        <taxon>Monoraphidium</taxon>
    </lineage>
</organism>
<feature type="compositionally biased region" description="Polar residues" evidence="1">
    <location>
        <begin position="70"/>
        <end position="81"/>
    </location>
</feature>
<feature type="compositionally biased region" description="Basic and acidic residues" evidence="1">
    <location>
        <begin position="1"/>
        <end position="17"/>
    </location>
</feature>
<feature type="compositionally biased region" description="Low complexity" evidence="1">
    <location>
        <begin position="26"/>
        <end position="59"/>
    </location>
</feature>
<evidence type="ECO:0000313" key="2">
    <source>
        <dbReference type="EMBL" id="KIY92561.1"/>
    </source>
</evidence>
<evidence type="ECO:0000313" key="3">
    <source>
        <dbReference type="Proteomes" id="UP000054498"/>
    </source>
</evidence>